<keyword evidence="2" id="KW-1185">Reference proteome</keyword>
<dbReference type="InterPro" id="IPR037208">
    <property type="entry name" value="Spo0E-like_sf"/>
</dbReference>
<dbReference type="RefSeq" id="WP_153738090.1">
    <property type="nucleotide sequence ID" value="NZ_WJNG01000016.1"/>
</dbReference>
<dbReference type="SUPFAM" id="SSF140500">
    <property type="entry name" value="BAS1536-like"/>
    <property type="match status" value="1"/>
</dbReference>
<accession>A0A6A8DJ28</accession>
<gene>
    <name evidence="1" type="ORF">GH741_17670</name>
</gene>
<name>A0A6A8DJ28_9BACI</name>
<dbReference type="InterPro" id="IPR018540">
    <property type="entry name" value="Spo0E-like"/>
</dbReference>
<dbReference type="AlphaFoldDB" id="A0A6A8DJ28"/>
<organism evidence="1 2">
    <name type="scientific">Aquibacillus halophilus</name>
    <dbReference type="NCBI Taxonomy" id="930132"/>
    <lineage>
        <taxon>Bacteria</taxon>
        <taxon>Bacillati</taxon>
        <taxon>Bacillota</taxon>
        <taxon>Bacilli</taxon>
        <taxon>Bacillales</taxon>
        <taxon>Bacillaceae</taxon>
        <taxon>Aquibacillus</taxon>
    </lineage>
</organism>
<dbReference type="Pfam" id="PF09388">
    <property type="entry name" value="SpoOE-like"/>
    <property type="match status" value="1"/>
</dbReference>
<protein>
    <submittedName>
        <fullName evidence="1">Spo0E family sporulation regulatory protein-aspartic acid phosphatase</fullName>
    </submittedName>
</protein>
<evidence type="ECO:0000313" key="1">
    <source>
        <dbReference type="EMBL" id="MRH44476.1"/>
    </source>
</evidence>
<proteinExistence type="predicted"/>
<comment type="caution">
    <text evidence="1">The sequence shown here is derived from an EMBL/GenBank/DDBJ whole genome shotgun (WGS) entry which is preliminary data.</text>
</comment>
<reference evidence="1" key="1">
    <citation type="submission" date="2019-11" db="EMBL/GenBank/DDBJ databases">
        <authorList>
            <person name="Li J."/>
        </authorList>
    </citation>
    <scope>NUCLEOTIDE SEQUENCE</scope>
    <source>
        <strain evidence="1">B6B</strain>
    </source>
</reference>
<evidence type="ECO:0000313" key="2">
    <source>
        <dbReference type="Proteomes" id="UP000799092"/>
    </source>
</evidence>
<dbReference type="GO" id="GO:0043937">
    <property type="term" value="P:regulation of sporulation"/>
    <property type="evidence" value="ECO:0007669"/>
    <property type="project" value="InterPro"/>
</dbReference>
<sequence>MGLQKKDDLEMVSKEILNLRNLMYMAKDRAGNMVDPMVIEISQLLDAKLNQHHELIELYKVEKRRNGYG</sequence>
<dbReference type="EMBL" id="WJNG01000016">
    <property type="protein sequence ID" value="MRH44476.1"/>
    <property type="molecule type" value="Genomic_DNA"/>
</dbReference>
<dbReference type="Proteomes" id="UP000799092">
    <property type="component" value="Unassembled WGS sequence"/>
</dbReference>
<dbReference type="OrthoDB" id="2950704at2"/>